<comment type="caution">
    <text evidence="1">The sequence shown here is derived from an EMBL/GenBank/DDBJ whole genome shotgun (WGS) entry which is preliminary data.</text>
</comment>
<evidence type="ECO:0000313" key="1">
    <source>
        <dbReference type="EMBL" id="KAL5113029.1"/>
    </source>
</evidence>
<keyword evidence="2" id="KW-1185">Reference proteome</keyword>
<protein>
    <recommendedName>
        <fullName evidence="3">Secreted protein</fullName>
    </recommendedName>
</protein>
<proteinExistence type="predicted"/>
<name>A0ABR4QUB3_9CEST</name>
<evidence type="ECO:0008006" key="3">
    <source>
        <dbReference type="Google" id="ProtNLM"/>
    </source>
</evidence>
<sequence length="85" mass="9667">MFKEETCTFACWLTFWELSRSVTRCHSPPEFQSGHSFLSHSWRRKKSQYRDENILAATSGLGAAAMSRGPCCRTEVLWSCSLVSS</sequence>
<reference evidence="1 2" key="1">
    <citation type="journal article" date="2022" name="Front. Cell. Infect. Microbiol.">
        <title>The Genomes of Two Strains of Taenia crassiceps the Animal Model for the Study of Human Cysticercosis.</title>
        <authorList>
            <person name="Bobes R.J."/>
            <person name="Estrada K."/>
            <person name="Rios-Valencia D.G."/>
            <person name="Calderon-Gallegos A."/>
            <person name="de la Torre P."/>
            <person name="Carrero J.C."/>
            <person name="Sanchez-Flores A."/>
            <person name="Laclette J.P."/>
        </authorList>
    </citation>
    <scope>NUCLEOTIDE SEQUENCE [LARGE SCALE GENOMIC DNA]</scope>
    <source>
        <strain evidence="1">WFUcys</strain>
    </source>
</reference>
<evidence type="ECO:0000313" key="2">
    <source>
        <dbReference type="Proteomes" id="UP001651158"/>
    </source>
</evidence>
<organism evidence="1 2">
    <name type="scientific">Taenia crassiceps</name>
    <dbReference type="NCBI Taxonomy" id="6207"/>
    <lineage>
        <taxon>Eukaryota</taxon>
        <taxon>Metazoa</taxon>
        <taxon>Spiralia</taxon>
        <taxon>Lophotrochozoa</taxon>
        <taxon>Platyhelminthes</taxon>
        <taxon>Cestoda</taxon>
        <taxon>Eucestoda</taxon>
        <taxon>Cyclophyllidea</taxon>
        <taxon>Taeniidae</taxon>
        <taxon>Taenia</taxon>
    </lineage>
</organism>
<dbReference type="EMBL" id="JAKROA010000001">
    <property type="protein sequence ID" value="KAL5113029.1"/>
    <property type="molecule type" value="Genomic_DNA"/>
</dbReference>
<dbReference type="Proteomes" id="UP001651158">
    <property type="component" value="Unassembled WGS sequence"/>
</dbReference>
<gene>
    <name evidence="1" type="ORF">TcWFU_009969</name>
</gene>
<accession>A0ABR4QUB3</accession>